<evidence type="ECO:0000313" key="5">
    <source>
        <dbReference type="EMBL" id="SHG81606.1"/>
    </source>
</evidence>
<dbReference type="EMBL" id="FQWQ01000001">
    <property type="protein sequence ID" value="SHG81606.1"/>
    <property type="molecule type" value="Genomic_DNA"/>
</dbReference>
<dbReference type="Gene3D" id="1.10.10.60">
    <property type="entry name" value="Homeodomain-like"/>
    <property type="match status" value="1"/>
</dbReference>
<proteinExistence type="predicted"/>
<evidence type="ECO:0000256" key="3">
    <source>
        <dbReference type="ARBA" id="ARBA00023163"/>
    </source>
</evidence>
<dbReference type="GO" id="GO:0043565">
    <property type="term" value="F:sequence-specific DNA binding"/>
    <property type="evidence" value="ECO:0007669"/>
    <property type="project" value="InterPro"/>
</dbReference>
<keyword evidence="2 5" id="KW-0238">DNA-binding</keyword>
<dbReference type="PANTHER" id="PTHR43280:SF32">
    <property type="entry name" value="TRANSCRIPTIONAL REGULATORY PROTEIN"/>
    <property type="match status" value="1"/>
</dbReference>
<sequence>MENPAFLENMNRLVSPTGELLFCLHPVHDETMAVPGQHSLYTVLFLEEGEGTYHADFGVFPFKGPMLLFSTPLQVIYMQECHGLKGTMIQFHGDFYCIEYHKTQVGCNGLLFNNIYIEPSIALTTPEVKGFKKIVTDMEEEFAAQVPDEMVLQSYLQLFLARSSSAKLHALSASDPKERDEQMEQFMQLLEKNFLTLHKPNDYASLLAMTPNTFSKRCVRYFKKTPSTLIQERLILEAKKKLHLTRQSIKEIAHALNFEDESYFSRFFKKFTHVSPQTFRDKTGISVMADVAP</sequence>
<dbReference type="AlphaFoldDB" id="A0A1M5MW98"/>
<dbReference type="PROSITE" id="PS01124">
    <property type="entry name" value="HTH_ARAC_FAMILY_2"/>
    <property type="match status" value="1"/>
</dbReference>
<dbReference type="SUPFAM" id="SSF46689">
    <property type="entry name" value="Homeodomain-like"/>
    <property type="match status" value="1"/>
</dbReference>
<dbReference type="STRING" id="947013.SAMN04488109_1977"/>
<reference evidence="5 6" key="1">
    <citation type="submission" date="2016-11" db="EMBL/GenBank/DDBJ databases">
        <authorList>
            <person name="Jaros S."/>
            <person name="Januszkiewicz K."/>
            <person name="Wedrychowicz H."/>
        </authorList>
    </citation>
    <scope>NUCLEOTIDE SEQUENCE [LARGE SCALE GENOMIC DNA]</scope>
    <source>
        <strain evidence="5 6">DSM 24574</strain>
    </source>
</reference>
<dbReference type="InterPro" id="IPR009057">
    <property type="entry name" value="Homeodomain-like_sf"/>
</dbReference>
<dbReference type="Proteomes" id="UP000184212">
    <property type="component" value="Unassembled WGS sequence"/>
</dbReference>
<evidence type="ECO:0000259" key="4">
    <source>
        <dbReference type="PROSITE" id="PS01124"/>
    </source>
</evidence>
<dbReference type="PANTHER" id="PTHR43280">
    <property type="entry name" value="ARAC-FAMILY TRANSCRIPTIONAL REGULATOR"/>
    <property type="match status" value="1"/>
</dbReference>
<protein>
    <submittedName>
        <fullName evidence="5">AraC-type DNA-binding protein</fullName>
    </submittedName>
</protein>
<organism evidence="5 6">
    <name type="scientific">Chryseolinea serpens</name>
    <dbReference type="NCBI Taxonomy" id="947013"/>
    <lineage>
        <taxon>Bacteria</taxon>
        <taxon>Pseudomonadati</taxon>
        <taxon>Bacteroidota</taxon>
        <taxon>Cytophagia</taxon>
        <taxon>Cytophagales</taxon>
        <taxon>Fulvivirgaceae</taxon>
        <taxon>Chryseolinea</taxon>
    </lineage>
</organism>
<keyword evidence="6" id="KW-1185">Reference proteome</keyword>
<dbReference type="Pfam" id="PF12833">
    <property type="entry name" value="HTH_18"/>
    <property type="match status" value="1"/>
</dbReference>
<evidence type="ECO:0000256" key="2">
    <source>
        <dbReference type="ARBA" id="ARBA00023125"/>
    </source>
</evidence>
<dbReference type="SMART" id="SM00342">
    <property type="entry name" value="HTH_ARAC"/>
    <property type="match status" value="1"/>
</dbReference>
<keyword evidence="1" id="KW-0805">Transcription regulation</keyword>
<accession>A0A1M5MW98</accession>
<dbReference type="GO" id="GO:0003700">
    <property type="term" value="F:DNA-binding transcription factor activity"/>
    <property type="evidence" value="ECO:0007669"/>
    <property type="project" value="InterPro"/>
</dbReference>
<keyword evidence="3" id="KW-0804">Transcription</keyword>
<dbReference type="InterPro" id="IPR018060">
    <property type="entry name" value="HTH_AraC"/>
</dbReference>
<name>A0A1M5MW98_9BACT</name>
<evidence type="ECO:0000256" key="1">
    <source>
        <dbReference type="ARBA" id="ARBA00023015"/>
    </source>
</evidence>
<feature type="domain" description="HTH araC/xylS-type" evidence="4">
    <location>
        <begin position="184"/>
        <end position="282"/>
    </location>
</feature>
<evidence type="ECO:0000313" key="6">
    <source>
        <dbReference type="Proteomes" id="UP000184212"/>
    </source>
</evidence>
<gene>
    <name evidence="5" type="ORF">SAMN04488109_1977</name>
</gene>